<sequence>MEAPQKQARQIHIHAVATLAGVLGLAAVGLALVMSVGVLSSIGPTLFLMGAVCAVFGFALRFDARQKLNDHLGNDPRFRPSN</sequence>
<name>A0A496PMT1_9MICC</name>
<evidence type="ECO:0000313" key="2">
    <source>
        <dbReference type="EMBL" id="RKW71838.1"/>
    </source>
</evidence>
<keyword evidence="1" id="KW-0812">Transmembrane</keyword>
<dbReference type="EMBL" id="QQXL01000001">
    <property type="protein sequence ID" value="RKW71838.1"/>
    <property type="molecule type" value="Genomic_DNA"/>
</dbReference>
<protein>
    <submittedName>
        <fullName evidence="2">Uncharacterized protein</fullName>
    </submittedName>
</protein>
<dbReference type="RefSeq" id="WP_121484101.1">
    <property type="nucleotide sequence ID" value="NZ_QQXL01000001.1"/>
</dbReference>
<dbReference type="Proteomes" id="UP000273119">
    <property type="component" value="Unassembled WGS sequence"/>
</dbReference>
<keyword evidence="1" id="KW-0472">Membrane</keyword>
<keyword evidence="3" id="KW-1185">Reference proteome</keyword>
<evidence type="ECO:0000313" key="3">
    <source>
        <dbReference type="Proteomes" id="UP000273119"/>
    </source>
</evidence>
<reference evidence="2 3" key="1">
    <citation type="submission" date="2018-07" db="EMBL/GenBank/DDBJ databases">
        <title>Arthrobacter sp. nov., isolated from raw cow's milk with high bacterial count.</title>
        <authorList>
            <person name="Hahne J."/>
            <person name="Isele D."/>
            <person name="Lipski A."/>
        </authorList>
    </citation>
    <scope>NUCLEOTIDE SEQUENCE [LARGE SCALE GENOMIC DNA]</scope>
    <source>
        <strain evidence="2 3">JZ R-183</strain>
    </source>
</reference>
<feature type="transmembrane region" description="Helical" evidence="1">
    <location>
        <begin position="42"/>
        <end position="62"/>
    </location>
</feature>
<gene>
    <name evidence="2" type="ORF">DWQ67_03135</name>
</gene>
<feature type="transmembrane region" description="Helical" evidence="1">
    <location>
        <begin position="12"/>
        <end position="36"/>
    </location>
</feature>
<dbReference type="AlphaFoldDB" id="A0A496PMT1"/>
<comment type="caution">
    <text evidence="2">The sequence shown here is derived from an EMBL/GenBank/DDBJ whole genome shotgun (WGS) entry which is preliminary data.</text>
</comment>
<keyword evidence="1" id="KW-1133">Transmembrane helix</keyword>
<organism evidence="2 3">
    <name type="scientific">Galactobacter caseinivorans</name>
    <dbReference type="NCBI Taxonomy" id="2676123"/>
    <lineage>
        <taxon>Bacteria</taxon>
        <taxon>Bacillati</taxon>
        <taxon>Actinomycetota</taxon>
        <taxon>Actinomycetes</taxon>
        <taxon>Micrococcales</taxon>
        <taxon>Micrococcaceae</taxon>
        <taxon>Galactobacter</taxon>
    </lineage>
</organism>
<proteinExistence type="predicted"/>
<accession>A0A496PMT1</accession>
<evidence type="ECO:0000256" key="1">
    <source>
        <dbReference type="SAM" id="Phobius"/>
    </source>
</evidence>